<dbReference type="EMBL" id="DXCC01000017">
    <property type="protein sequence ID" value="HIZ15376.1"/>
    <property type="molecule type" value="Genomic_DNA"/>
</dbReference>
<name>A0A9D2ILL5_9BACT</name>
<gene>
    <name evidence="3" type="ORF">H9816_05655</name>
</gene>
<evidence type="ECO:0000256" key="1">
    <source>
        <dbReference type="SAM" id="SignalP"/>
    </source>
</evidence>
<dbReference type="InterPro" id="IPR003961">
    <property type="entry name" value="FN3_dom"/>
</dbReference>
<dbReference type="InterPro" id="IPR013783">
    <property type="entry name" value="Ig-like_fold"/>
</dbReference>
<keyword evidence="1" id="KW-0732">Signal</keyword>
<dbReference type="PROSITE" id="PS51257">
    <property type="entry name" value="PROKAR_LIPOPROTEIN"/>
    <property type="match status" value="1"/>
</dbReference>
<dbReference type="AlphaFoldDB" id="A0A9D2ILL5"/>
<protein>
    <submittedName>
        <fullName evidence="3">Fibronectin type III domain-containing protein</fullName>
    </submittedName>
</protein>
<organism evidence="3 4">
    <name type="scientific">Candidatus Tidjanibacter faecipullorum</name>
    <dbReference type="NCBI Taxonomy" id="2838766"/>
    <lineage>
        <taxon>Bacteria</taxon>
        <taxon>Pseudomonadati</taxon>
        <taxon>Bacteroidota</taxon>
        <taxon>Bacteroidia</taxon>
        <taxon>Bacteroidales</taxon>
        <taxon>Rikenellaceae</taxon>
        <taxon>Tidjanibacter</taxon>
    </lineage>
</organism>
<comment type="caution">
    <text evidence="3">The sequence shown here is derived from an EMBL/GenBank/DDBJ whole genome shotgun (WGS) entry which is preliminary data.</text>
</comment>
<accession>A0A9D2ILL5</accession>
<dbReference type="Proteomes" id="UP000824014">
    <property type="component" value="Unassembled WGS sequence"/>
</dbReference>
<feature type="signal peptide" evidence="1">
    <location>
        <begin position="1"/>
        <end position="20"/>
    </location>
</feature>
<feature type="chain" id="PRO_5039608959" evidence="1">
    <location>
        <begin position="21"/>
        <end position="331"/>
    </location>
</feature>
<feature type="domain" description="Fibronectin type-III" evidence="2">
    <location>
        <begin position="32"/>
        <end position="133"/>
    </location>
</feature>
<reference evidence="3" key="1">
    <citation type="journal article" date="2021" name="PeerJ">
        <title>Extensive microbial diversity within the chicken gut microbiome revealed by metagenomics and culture.</title>
        <authorList>
            <person name="Gilroy R."/>
            <person name="Ravi A."/>
            <person name="Getino M."/>
            <person name="Pursley I."/>
            <person name="Horton D.L."/>
            <person name="Alikhan N.F."/>
            <person name="Baker D."/>
            <person name="Gharbi K."/>
            <person name="Hall N."/>
            <person name="Watson M."/>
            <person name="Adriaenssens E.M."/>
            <person name="Foster-Nyarko E."/>
            <person name="Jarju S."/>
            <person name="Secka A."/>
            <person name="Antonio M."/>
            <person name="Oren A."/>
            <person name="Chaudhuri R.R."/>
            <person name="La Ragione R."/>
            <person name="Hildebrand F."/>
            <person name="Pallen M.J."/>
        </authorList>
    </citation>
    <scope>NUCLEOTIDE SEQUENCE</scope>
    <source>
        <strain evidence="3">ChiHjej11B10-19426</strain>
    </source>
</reference>
<evidence type="ECO:0000259" key="2">
    <source>
        <dbReference type="PROSITE" id="PS50853"/>
    </source>
</evidence>
<proteinExistence type="predicted"/>
<dbReference type="SMART" id="SM00060">
    <property type="entry name" value="FN3"/>
    <property type="match status" value="2"/>
</dbReference>
<evidence type="ECO:0000313" key="4">
    <source>
        <dbReference type="Proteomes" id="UP000824014"/>
    </source>
</evidence>
<reference evidence="3" key="2">
    <citation type="submission" date="2021-04" db="EMBL/GenBank/DDBJ databases">
        <authorList>
            <person name="Gilroy R."/>
        </authorList>
    </citation>
    <scope>NUCLEOTIDE SEQUENCE</scope>
    <source>
        <strain evidence="3">ChiHjej11B10-19426</strain>
    </source>
</reference>
<dbReference type="PROSITE" id="PS50853">
    <property type="entry name" value="FN3"/>
    <property type="match status" value="1"/>
</dbReference>
<dbReference type="SUPFAM" id="SSF49265">
    <property type="entry name" value="Fibronectin type III"/>
    <property type="match status" value="1"/>
</dbReference>
<evidence type="ECO:0000313" key="3">
    <source>
        <dbReference type="EMBL" id="HIZ15376.1"/>
    </source>
</evidence>
<dbReference type="InterPro" id="IPR036116">
    <property type="entry name" value="FN3_sf"/>
</dbReference>
<dbReference type="Gene3D" id="2.60.40.10">
    <property type="entry name" value="Immunoglobulins"/>
    <property type="match status" value="1"/>
</dbReference>
<sequence length="331" mass="34979">MKKFFTIATWAVSIAAVCLAATSCKKTPTPAEPANLETAISFNSSTETTLTVNINVQDGATGYTYAIGQASDAESFADGTMSGIMTQQDPSIAEVTFEGLTADTQYTVFAQAFNAAGEKGGVARLAAKTAAPEQAPDLNITAVMEDGDITEDSFMIRLTYTEDVQTIEYAVATAADQEAFENGTLEGIKTTAPEKTLIISNLKRGTEYTVFIRAKAGELTGATQVVTGTTMQIDLSLELVEDALTTTSATIHAIPGGDASKFKYTTAVAGIDDLFVNGQWPEISWINSPDPINIKVTGLTAGSDNMFYAQAYAANGARGTLQKLAFKTKTE</sequence>